<dbReference type="PROSITE" id="PS51257">
    <property type="entry name" value="PROKAR_LIPOPROTEIN"/>
    <property type="match status" value="1"/>
</dbReference>
<feature type="region of interest" description="Disordered" evidence="4">
    <location>
        <begin position="553"/>
        <end position="598"/>
    </location>
</feature>
<dbReference type="Proteomes" id="UP000235388">
    <property type="component" value="Unassembled WGS sequence"/>
</dbReference>
<evidence type="ECO:0000256" key="3">
    <source>
        <dbReference type="ARBA" id="ARBA00023212"/>
    </source>
</evidence>
<dbReference type="SMART" id="SM01349">
    <property type="entry name" value="TOG"/>
    <property type="match status" value="1"/>
</dbReference>
<dbReference type="STRING" id="200324.A0A2N5RW39"/>
<evidence type="ECO:0000313" key="6">
    <source>
        <dbReference type="EMBL" id="PLW05215.1"/>
    </source>
</evidence>
<dbReference type="SUPFAM" id="SSF48371">
    <property type="entry name" value="ARM repeat"/>
    <property type="match status" value="1"/>
</dbReference>
<dbReference type="PANTHER" id="PTHR12609">
    <property type="entry name" value="MICROTUBULE ASSOCIATED PROTEIN XMAP215"/>
    <property type="match status" value="1"/>
</dbReference>
<evidence type="ECO:0000259" key="5">
    <source>
        <dbReference type="SMART" id="SM01349"/>
    </source>
</evidence>
<evidence type="ECO:0000256" key="2">
    <source>
        <dbReference type="ARBA" id="ARBA00022490"/>
    </source>
</evidence>
<gene>
    <name evidence="6" type="ORF">PCANC_27257</name>
</gene>
<feature type="compositionally biased region" description="Acidic residues" evidence="4">
    <location>
        <begin position="580"/>
        <end position="591"/>
    </location>
</feature>
<reference evidence="6 7" key="1">
    <citation type="submission" date="2017-11" db="EMBL/GenBank/DDBJ databases">
        <title>De novo assembly and phasing of dikaryotic genomes from two isolates of Puccinia coronata f. sp. avenae, the causal agent of oat crown rust.</title>
        <authorList>
            <person name="Miller M.E."/>
            <person name="Zhang Y."/>
            <person name="Omidvar V."/>
            <person name="Sperschneider J."/>
            <person name="Schwessinger B."/>
            <person name="Raley C."/>
            <person name="Palmer J.M."/>
            <person name="Garnica D."/>
            <person name="Upadhyaya N."/>
            <person name="Rathjen J."/>
            <person name="Taylor J.M."/>
            <person name="Park R.F."/>
            <person name="Dodds P.N."/>
            <person name="Hirsch C.D."/>
            <person name="Kianian S.F."/>
            <person name="Figueroa M."/>
        </authorList>
    </citation>
    <scope>NUCLEOTIDE SEQUENCE [LARGE SCALE GENOMIC DNA]</scope>
    <source>
        <strain evidence="6">12NC29</strain>
    </source>
</reference>
<dbReference type="GO" id="GO:0030951">
    <property type="term" value="P:establishment or maintenance of microtubule cytoskeleton polarity"/>
    <property type="evidence" value="ECO:0007669"/>
    <property type="project" value="InterPro"/>
</dbReference>
<keyword evidence="2" id="KW-0963">Cytoplasm</keyword>
<dbReference type="Pfam" id="PF21041">
    <property type="entry name" value="XMAP215_CLASP_TOG"/>
    <property type="match status" value="1"/>
</dbReference>
<evidence type="ECO:0000313" key="7">
    <source>
        <dbReference type="Proteomes" id="UP000235388"/>
    </source>
</evidence>
<feature type="region of interest" description="Disordered" evidence="4">
    <location>
        <begin position="64"/>
        <end position="87"/>
    </location>
</feature>
<sequence length="628" mass="68742">MSSPYRAGQTSIFSTFTQTVILTSSCIAVARILALQNYYHAPLDLMFHRQYTTSCRCGRSKRIRAIPRPPRPHQEQLTPQPRPANPLSEWLWRRKGTRANGGKFNAQNKEEADRYISGRADGMRLQVQHPGVILSMLPRNPEQAAATTSNNHPAIDPIPHQRQPRAILSRMLGRPGNERFPGSLGVQRWRPRGLVEVANTTDQQNTTNQPTPQTSNGQSDQGIDINVLLTNTDQAARDAAVTELLNIVKAEGPQAFFRLGLIEAILKGFKDKKTASPSLSELCAHGVSYAVEPFVVAHGDHQALGELFKTLGDKPPAVSGVAQSALNSLVKIVTPWALHLILPVLLNQLATAEDEHDDVFITDWNRDHQWPQKAVMDSNAVAQEKGVLLVLIYIRLAGLATNTRKGTREAAIECILGWAMSEADADKAEGIVSAILEGLSSKQPKVVAGAVSALNALISAFGVRVINIKPILKALPQIFAHADKGVREEGKQLVLTIYQFLGAALEPSLSGLKPVQVDELQDSFATLDAEGKGKGTGIPTRETAGQMRDRLQREAQAALKESNPIDDDDDAADDRQALDEPPDDNDIDPYDLADPIPILDQIPSGFYEHLASSKWKERKKERTTIAMA</sequence>
<dbReference type="OrthoDB" id="205662at2759"/>
<feature type="region of interest" description="Disordered" evidence="4">
    <location>
        <begin position="528"/>
        <end position="547"/>
    </location>
</feature>
<name>A0A2N5RW39_9BASI</name>
<accession>A0A2N5RW39</accession>
<evidence type="ECO:0000256" key="4">
    <source>
        <dbReference type="SAM" id="MobiDB-lite"/>
    </source>
</evidence>
<dbReference type="AlphaFoldDB" id="A0A2N5RW39"/>
<organism evidence="6 7">
    <name type="scientific">Puccinia coronata f. sp. avenae</name>
    <dbReference type="NCBI Taxonomy" id="200324"/>
    <lineage>
        <taxon>Eukaryota</taxon>
        <taxon>Fungi</taxon>
        <taxon>Dikarya</taxon>
        <taxon>Basidiomycota</taxon>
        <taxon>Pucciniomycotina</taxon>
        <taxon>Pucciniomycetes</taxon>
        <taxon>Pucciniales</taxon>
        <taxon>Pucciniaceae</taxon>
        <taxon>Puccinia</taxon>
    </lineage>
</organism>
<feature type="compositionally biased region" description="Low complexity" evidence="4">
    <location>
        <begin position="200"/>
        <end position="216"/>
    </location>
</feature>
<dbReference type="GO" id="GO:0005856">
    <property type="term" value="C:cytoskeleton"/>
    <property type="evidence" value="ECO:0007669"/>
    <property type="project" value="UniProtKB-SubCell"/>
</dbReference>
<dbReference type="InterPro" id="IPR011989">
    <property type="entry name" value="ARM-like"/>
</dbReference>
<dbReference type="InterPro" id="IPR048491">
    <property type="entry name" value="XMAP215_CLASP_TOG"/>
</dbReference>
<comment type="subcellular location">
    <subcellularLocation>
        <location evidence="1">Cytoplasm</location>
        <location evidence="1">Cytoskeleton</location>
    </subcellularLocation>
</comment>
<comment type="caution">
    <text evidence="6">The sequence shown here is derived from an EMBL/GenBank/DDBJ whole genome shotgun (WGS) entry which is preliminary data.</text>
</comment>
<keyword evidence="7" id="KW-1185">Reference proteome</keyword>
<dbReference type="InterPro" id="IPR045110">
    <property type="entry name" value="XMAP215"/>
</dbReference>
<dbReference type="GO" id="GO:0051010">
    <property type="term" value="F:microtubule plus-end binding"/>
    <property type="evidence" value="ECO:0007669"/>
    <property type="project" value="InterPro"/>
</dbReference>
<dbReference type="GO" id="GO:0061863">
    <property type="term" value="F:microtubule plus end polymerase"/>
    <property type="evidence" value="ECO:0007669"/>
    <property type="project" value="InterPro"/>
</dbReference>
<feature type="domain" description="TOG" evidence="5">
    <location>
        <begin position="313"/>
        <end position="533"/>
    </location>
</feature>
<dbReference type="GO" id="GO:0046785">
    <property type="term" value="P:microtubule polymerization"/>
    <property type="evidence" value="ECO:0007669"/>
    <property type="project" value="InterPro"/>
</dbReference>
<evidence type="ECO:0000256" key="1">
    <source>
        <dbReference type="ARBA" id="ARBA00004245"/>
    </source>
</evidence>
<dbReference type="InterPro" id="IPR034085">
    <property type="entry name" value="TOG"/>
</dbReference>
<feature type="region of interest" description="Disordered" evidence="4">
    <location>
        <begin position="200"/>
        <end position="221"/>
    </location>
</feature>
<proteinExistence type="predicted"/>
<keyword evidence="3" id="KW-0206">Cytoskeleton</keyword>
<dbReference type="EMBL" id="PGCJ01001474">
    <property type="protein sequence ID" value="PLW05215.1"/>
    <property type="molecule type" value="Genomic_DNA"/>
</dbReference>
<protein>
    <recommendedName>
        <fullName evidence="5">TOG domain-containing protein</fullName>
    </recommendedName>
</protein>
<dbReference type="GO" id="GO:0007051">
    <property type="term" value="P:spindle organization"/>
    <property type="evidence" value="ECO:0007669"/>
    <property type="project" value="InterPro"/>
</dbReference>
<dbReference type="InterPro" id="IPR016024">
    <property type="entry name" value="ARM-type_fold"/>
</dbReference>
<dbReference type="Gene3D" id="1.25.10.10">
    <property type="entry name" value="Leucine-rich Repeat Variant"/>
    <property type="match status" value="2"/>
</dbReference>